<comment type="subcellular location">
    <subcellularLocation>
        <location evidence="1">Cell membrane</location>
        <topology evidence="1">Multi-pass membrane protein</topology>
    </subcellularLocation>
</comment>
<evidence type="ECO:0000256" key="8">
    <source>
        <dbReference type="ARBA" id="ARBA00023065"/>
    </source>
</evidence>
<keyword evidence="6" id="KW-0375">Hydrogen ion transport</keyword>
<feature type="transmembrane region" description="Helical" evidence="11">
    <location>
        <begin position="93"/>
        <end position="116"/>
    </location>
</feature>
<comment type="caution">
    <text evidence="12">The sequence shown here is derived from an EMBL/GenBank/DDBJ whole genome shotgun (WGS) entry which is preliminary data.</text>
</comment>
<evidence type="ECO:0000256" key="11">
    <source>
        <dbReference type="SAM" id="Phobius"/>
    </source>
</evidence>
<keyword evidence="5 11" id="KW-0812">Transmembrane</keyword>
<evidence type="ECO:0000256" key="3">
    <source>
        <dbReference type="ARBA" id="ARBA00022448"/>
    </source>
</evidence>
<feature type="transmembrane region" description="Helical" evidence="11">
    <location>
        <begin position="234"/>
        <end position="255"/>
    </location>
</feature>
<dbReference type="GO" id="GO:0005886">
    <property type="term" value="C:plasma membrane"/>
    <property type="evidence" value="ECO:0007669"/>
    <property type="project" value="UniProtKB-SubCell"/>
</dbReference>
<feature type="transmembrane region" description="Helical" evidence="11">
    <location>
        <begin position="193"/>
        <end position="214"/>
    </location>
</feature>
<keyword evidence="8" id="KW-0406">Ion transport</keyword>
<evidence type="ECO:0000256" key="2">
    <source>
        <dbReference type="ARBA" id="ARBA00006513"/>
    </source>
</evidence>
<keyword evidence="4" id="KW-1003">Cell membrane</keyword>
<protein>
    <recommendedName>
        <fullName evidence="14">Otopetrin</fullName>
    </recommendedName>
</protein>
<feature type="transmembrane region" description="Helical" evidence="11">
    <location>
        <begin position="535"/>
        <end position="556"/>
    </location>
</feature>
<evidence type="ECO:0000256" key="10">
    <source>
        <dbReference type="ARBA" id="ARBA00023303"/>
    </source>
</evidence>
<dbReference type="Pfam" id="PF03189">
    <property type="entry name" value="Otopetrin"/>
    <property type="match status" value="1"/>
</dbReference>
<sequence length="654" mass="74215">MRGSHLNSRTEKYLDDISPPQPHFSTTGVLVQMQAGGCGSREYLFGRQHVTSITHNPLQTSRSVSSLSFESCSSRDEPSSTSNEEKTRIFRGYLAMILSCVYAVFIVTLGLVIYISDVVLVNTSMAEMYGIYLVAFGLAWFIYLYNDIRRYLKISRKDFALQQRRNETGVQWSRKSVSVPHYCFNQGRHSGSFYLKIGAAGFCFGHLIHSLLLFGYQVSYLTSSEPHVNKCASIPTLILDILYPTYSFVQLFFIFKYSNVIINHCTELARFALMHCIASSLCFWVWTILRETVDSLSHLHHNRASAIQNLMPVLHEERSEALHYPITPLPITSKGAQDLVKFLNDTSFLHDHCRGARTLSDNFENFSPYLYPFTIEYSILVVGVLFIMWQNIGRCCGHSMTERPCWPTCRQLPSGYDADFTSNVVLHADCHSANKGLFAGLIVLVGSAVSIILFFVAMADRAFVATGLFVNAVTELSLLVMMTVAVAVAYRQMTRLDVNKHAVSLLDDLLLFICIPAFFLYAIFSIMPAVHSNSYISIATTVLQVIQVLLQTPFIIDGLRRCSNSRALRYQKPGRELVTFLVVCNVAMWIIETFEIKSQDARDDRFHFYGSVLWTMLSHMTLPLTMFYRFHSSVCLVDIWKSAYEPAEAETQRF</sequence>
<dbReference type="OrthoDB" id="6429739at2759"/>
<keyword evidence="10" id="KW-0407">Ion channel</keyword>
<feature type="transmembrane region" description="Helical" evidence="11">
    <location>
        <begin position="267"/>
        <end position="289"/>
    </location>
</feature>
<feature type="transmembrane region" description="Helical" evidence="11">
    <location>
        <begin position="606"/>
        <end position="628"/>
    </location>
</feature>
<feature type="transmembrane region" description="Helical" evidence="11">
    <location>
        <begin position="509"/>
        <end position="529"/>
    </location>
</feature>
<dbReference type="Proteomes" id="UP000494165">
    <property type="component" value="Unassembled WGS sequence"/>
</dbReference>
<evidence type="ECO:0000256" key="9">
    <source>
        <dbReference type="ARBA" id="ARBA00023136"/>
    </source>
</evidence>
<proteinExistence type="inferred from homology"/>
<feature type="transmembrane region" description="Helical" evidence="11">
    <location>
        <begin position="437"/>
        <end position="457"/>
    </location>
</feature>
<feature type="transmembrane region" description="Helical" evidence="11">
    <location>
        <begin position="577"/>
        <end position="594"/>
    </location>
</feature>
<evidence type="ECO:0000313" key="13">
    <source>
        <dbReference type="Proteomes" id="UP000494165"/>
    </source>
</evidence>
<name>A0A8S1CUY1_9INSE</name>
<keyword evidence="7 11" id="KW-1133">Transmembrane helix</keyword>
<evidence type="ECO:0000256" key="1">
    <source>
        <dbReference type="ARBA" id="ARBA00004651"/>
    </source>
</evidence>
<keyword evidence="9 11" id="KW-0472">Membrane</keyword>
<keyword evidence="3" id="KW-0813">Transport</keyword>
<evidence type="ECO:0000256" key="7">
    <source>
        <dbReference type="ARBA" id="ARBA00022989"/>
    </source>
</evidence>
<evidence type="ECO:0000313" key="12">
    <source>
        <dbReference type="EMBL" id="CAB3372587.1"/>
    </source>
</evidence>
<feature type="transmembrane region" description="Helical" evidence="11">
    <location>
        <begin position="128"/>
        <end position="146"/>
    </location>
</feature>
<evidence type="ECO:0000256" key="5">
    <source>
        <dbReference type="ARBA" id="ARBA00022692"/>
    </source>
</evidence>
<dbReference type="EMBL" id="CADEPI010000074">
    <property type="protein sequence ID" value="CAB3372587.1"/>
    <property type="molecule type" value="Genomic_DNA"/>
</dbReference>
<dbReference type="PANTHER" id="PTHR21522">
    <property type="entry name" value="PROTON CHANNEL OTOP"/>
    <property type="match status" value="1"/>
</dbReference>
<dbReference type="GO" id="GO:0015252">
    <property type="term" value="F:proton channel activity"/>
    <property type="evidence" value="ECO:0007669"/>
    <property type="project" value="InterPro"/>
</dbReference>
<gene>
    <name evidence="12" type="ORF">CLODIP_2_CD09511</name>
</gene>
<evidence type="ECO:0000256" key="6">
    <source>
        <dbReference type="ARBA" id="ARBA00022781"/>
    </source>
</evidence>
<dbReference type="AlphaFoldDB" id="A0A8S1CUY1"/>
<organism evidence="12 13">
    <name type="scientific">Cloeon dipterum</name>
    <dbReference type="NCBI Taxonomy" id="197152"/>
    <lineage>
        <taxon>Eukaryota</taxon>
        <taxon>Metazoa</taxon>
        <taxon>Ecdysozoa</taxon>
        <taxon>Arthropoda</taxon>
        <taxon>Hexapoda</taxon>
        <taxon>Insecta</taxon>
        <taxon>Pterygota</taxon>
        <taxon>Palaeoptera</taxon>
        <taxon>Ephemeroptera</taxon>
        <taxon>Pisciforma</taxon>
        <taxon>Baetidae</taxon>
        <taxon>Cloeon</taxon>
    </lineage>
</organism>
<dbReference type="InterPro" id="IPR004878">
    <property type="entry name" value="Otopetrin"/>
</dbReference>
<reference evidence="12 13" key="1">
    <citation type="submission" date="2020-04" db="EMBL/GenBank/DDBJ databases">
        <authorList>
            <person name="Alioto T."/>
            <person name="Alioto T."/>
            <person name="Gomez Garrido J."/>
        </authorList>
    </citation>
    <scope>NUCLEOTIDE SEQUENCE [LARGE SCALE GENOMIC DNA]</scope>
</reference>
<evidence type="ECO:0008006" key="14">
    <source>
        <dbReference type="Google" id="ProtNLM"/>
    </source>
</evidence>
<dbReference type="PANTHER" id="PTHR21522:SF58">
    <property type="entry name" value="AGAP000074-PA"/>
    <property type="match status" value="1"/>
</dbReference>
<keyword evidence="13" id="KW-1185">Reference proteome</keyword>
<feature type="transmembrane region" description="Helical" evidence="11">
    <location>
        <begin position="463"/>
        <end position="488"/>
    </location>
</feature>
<comment type="similarity">
    <text evidence="2">Belongs to the otopetrin family.</text>
</comment>
<accession>A0A8S1CUY1</accession>
<evidence type="ECO:0000256" key="4">
    <source>
        <dbReference type="ARBA" id="ARBA00022475"/>
    </source>
</evidence>
<feature type="transmembrane region" description="Helical" evidence="11">
    <location>
        <begin position="369"/>
        <end position="389"/>
    </location>
</feature>